<sequence length="557" mass="57805" precursor="true">MRQFALVTIASLLLVAHQTAPVWAIGMRGGGGGGFRGGGGGGGFRGGGGGGSFRGGGGGGSFRGGGGMSSGGFRVGGGGSGGGGGNISNFRSSSGGFHGGPSSLSSFRSSGGSGGGGNVRPGGSDLGSRLNSGGGGRLSGGDLGARLNPGGGNLSAGRLDGLRPGSGGAPSSQDLRSFLNLPAGGQAGRPGTGGGQRPLGPGGEQRPLGPGGEQRPLGPGGEQRPLGPGGEQRPLGPGGEQRPLGPGGEQRPLGPGGERRPLGPGGEQRRLGPGGEQTRASRAYANARNDVPRFEGNRDQRVARRDARANQIRRDHPWRPYNRPFTQNWWRRRPYPPPYGPWRNWWRRPYYGWGWAAWGGLTGFLVGSSFSQPIYYDYGSNVYYDSGSVYIDGQEAATATEYAEQAEQIANDGTPSTSQSGEMSAEEAKNWMPLGVYALTNSDKGDATMYLQLAISKDGKISGTYYNTMTNQNLPVYGSVDEKTQRAAWYIGTNKDTVMETGLYNLTKPQTPILVHFGKDKTQQWLMVHLDQPKEDGSGGDENSEAPAPTGNGEKAS</sequence>
<gene>
    <name evidence="3" type="ORF">Pan216_26940</name>
</gene>
<feature type="compositionally biased region" description="Low complexity" evidence="1">
    <location>
        <begin position="121"/>
        <end position="131"/>
    </location>
</feature>
<dbReference type="Proteomes" id="UP000317093">
    <property type="component" value="Chromosome"/>
</dbReference>
<feature type="compositionally biased region" description="Low complexity" evidence="1">
    <location>
        <begin position="87"/>
        <end position="110"/>
    </location>
</feature>
<name>A0A518B4B5_9BACT</name>
<feature type="signal peptide" evidence="2">
    <location>
        <begin position="1"/>
        <end position="24"/>
    </location>
</feature>
<organism evidence="3 4">
    <name type="scientific">Kolteria novifilia</name>
    <dbReference type="NCBI Taxonomy" id="2527975"/>
    <lineage>
        <taxon>Bacteria</taxon>
        <taxon>Pseudomonadati</taxon>
        <taxon>Planctomycetota</taxon>
        <taxon>Planctomycetia</taxon>
        <taxon>Kolteriales</taxon>
        <taxon>Kolteriaceae</taxon>
        <taxon>Kolteria</taxon>
    </lineage>
</organism>
<feature type="compositionally biased region" description="Gly residues" evidence="1">
    <location>
        <begin position="132"/>
        <end position="154"/>
    </location>
</feature>
<feature type="compositionally biased region" description="Gly residues" evidence="1">
    <location>
        <begin position="185"/>
        <end position="203"/>
    </location>
</feature>
<evidence type="ECO:0000256" key="2">
    <source>
        <dbReference type="SAM" id="SignalP"/>
    </source>
</evidence>
<feature type="chain" id="PRO_5022149793" description="Mu-protocadherin-putative cell-suface protein" evidence="2">
    <location>
        <begin position="25"/>
        <end position="557"/>
    </location>
</feature>
<evidence type="ECO:0000256" key="1">
    <source>
        <dbReference type="SAM" id="MobiDB-lite"/>
    </source>
</evidence>
<accession>A0A518B4B5</accession>
<evidence type="ECO:0008006" key="5">
    <source>
        <dbReference type="Google" id="ProtNLM"/>
    </source>
</evidence>
<feature type="compositionally biased region" description="Gly residues" evidence="1">
    <location>
        <begin position="38"/>
        <end position="86"/>
    </location>
</feature>
<feature type="compositionally biased region" description="Gly residues" evidence="1">
    <location>
        <begin position="111"/>
        <end position="120"/>
    </location>
</feature>
<evidence type="ECO:0000313" key="4">
    <source>
        <dbReference type="Proteomes" id="UP000317093"/>
    </source>
</evidence>
<proteinExistence type="predicted"/>
<evidence type="ECO:0000313" key="3">
    <source>
        <dbReference type="EMBL" id="QDU61829.1"/>
    </source>
</evidence>
<reference evidence="3 4" key="1">
    <citation type="submission" date="2019-02" db="EMBL/GenBank/DDBJ databases">
        <title>Deep-cultivation of Planctomycetes and their phenomic and genomic characterization uncovers novel biology.</title>
        <authorList>
            <person name="Wiegand S."/>
            <person name="Jogler M."/>
            <person name="Boedeker C."/>
            <person name="Pinto D."/>
            <person name="Vollmers J."/>
            <person name="Rivas-Marin E."/>
            <person name="Kohn T."/>
            <person name="Peeters S.H."/>
            <person name="Heuer A."/>
            <person name="Rast P."/>
            <person name="Oberbeckmann S."/>
            <person name="Bunk B."/>
            <person name="Jeske O."/>
            <person name="Meyerdierks A."/>
            <person name="Storesund J.E."/>
            <person name="Kallscheuer N."/>
            <person name="Luecker S."/>
            <person name="Lage O.M."/>
            <person name="Pohl T."/>
            <person name="Merkel B.J."/>
            <person name="Hornburger P."/>
            <person name="Mueller R.-W."/>
            <person name="Bruemmer F."/>
            <person name="Labrenz M."/>
            <person name="Spormann A.M."/>
            <person name="Op den Camp H."/>
            <person name="Overmann J."/>
            <person name="Amann R."/>
            <person name="Jetten M.S.M."/>
            <person name="Mascher T."/>
            <person name="Medema M.H."/>
            <person name="Devos D.P."/>
            <person name="Kaster A.-K."/>
            <person name="Ovreas L."/>
            <person name="Rohde M."/>
            <person name="Galperin M.Y."/>
            <person name="Jogler C."/>
        </authorList>
    </citation>
    <scope>NUCLEOTIDE SEQUENCE [LARGE SCALE GENOMIC DNA]</scope>
    <source>
        <strain evidence="3 4">Pan216</strain>
    </source>
</reference>
<feature type="region of interest" description="Disordered" evidence="1">
    <location>
        <begin position="38"/>
        <end position="308"/>
    </location>
</feature>
<protein>
    <recommendedName>
        <fullName evidence="5">Mu-protocadherin-putative cell-suface protein</fullName>
    </recommendedName>
</protein>
<dbReference type="KEGG" id="knv:Pan216_26940"/>
<dbReference type="RefSeq" id="WP_419193598.1">
    <property type="nucleotide sequence ID" value="NZ_CP036279.1"/>
</dbReference>
<dbReference type="AlphaFoldDB" id="A0A518B4B5"/>
<dbReference type="EMBL" id="CP036279">
    <property type="protein sequence ID" value="QDU61829.1"/>
    <property type="molecule type" value="Genomic_DNA"/>
</dbReference>
<keyword evidence="2" id="KW-0732">Signal</keyword>
<feature type="compositionally biased region" description="Low complexity" evidence="1">
    <location>
        <begin position="241"/>
        <end position="253"/>
    </location>
</feature>
<feature type="region of interest" description="Disordered" evidence="1">
    <location>
        <begin position="531"/>
        <end position="557"/>
    </location>
</feature>
<keyword evidence="4" id="KW-1185">Reference proteome</keyword>
<feature type="compositionally biased region" description="Basic and acidic residues" evidence="1">
    <location>
        <begin position="290"/>
        <end position="308"/>
    </location>
</feature>